<proteinExistence type="predicted"/>
<dbReference type="EMBL" id="CP036402">
    <property type="protein sequence ID" value="QBI21414.1"/>
    <property type="molecule type" value="Genomic_DNA"/>
</dbReference>
<evidence type="ECO:0000313" key="4">
    <source>
        <dbReference type="Proteomes" id="UP000291469"/>
    </source>
</evidence>
<evidence type="ECO:0000256" key="1">
    <source>
        <dbReference type="SAM" id="MobiDB-lite"/>
    </source>
</evidence>
<dbReference type="Proteomes" id="UP000291469">
    <property type="component" value="Chromosome"/>
</dbReference>
<keyword evidence="2" id="KW-1133">Transmembrane helix</keyword>
<dbReference type="RefSeq" id="WP_131156406.1">
    <property type="nucleotide sequence ID" value="NZ_CP036402.1"/>
</dbReference>
<accession>A0A411YJP1</accession>
<keyword evidence="4" id="KW-1185">Reference proteome</keyword>
<evidence type="ECO:0000313" key="3">
    <source>
        <dbReference type="EMBL" id="QBI21414.1"/>
    </source>
</evidence>
<gene>
    <name evidence="3" type="ORF">ER308_18805</name>
</gene>
<feature type="compositionally biased region" description="Basic and acidic residues" evidence="1">
    <location>
        <begin position="93"/>
        <end position="115"/>
    </location>
</feature>
<keyword evidence="2" id="KW-0472">Membrane</keyword>
<keyword evidence="2" id="KW-0812">Transmembrane</keyword>
<feature type="region of interest" description="Disordered" evidence="1">
    <location>
        <begin position="78"/>
        <end position="115"/>
    </location>
</feature>
<sequence length="115" mass="11925">MDAMTPALIGHALLAIVVASAALGALLARSEATAIKRYAAFGLGLAVASAALGALGVATAELLVGVLATAAILWWAARTGGGPPRPLRPRHAERREHADQQEQDQERGDHRSSEQ</sequence>
<evidence type="ECO:0000256" key="2">
    <source>
        <dbReference type="SAM" id="Phobius"/>
    </source>
</evidence>
<organism evidence="3 4">
    <name type="scientific">Egibacter rhizosphaerae</name>
    <dbReference type="NCBI Taxonomy" id="1670831"/>
    <lineage>
        <taxon>Bacteria</taxon>
        <taxon>Bacillati</taxon>
        <taxon>Actinomycetota</taxon>
        <taxon>Nitriliruptoria</taxon>
        <taxon>Egibacterales</taxon>
        <taxon>Egibacteraceae</taxon>
        <taxon>Egibacter</taxon>
    </lineage>
</organism>
<name>A0A411YJP1_9ACTN</name>
<feature type="transmembrane region" description="Helical" evidence="2">
    <location>
        <begin position="6"/>
        <end position="26"/>
    </location>
</feature>
<dbReference type="AlphaFoldDB" id="A0A411YJP1"/>
<feature type="transmembrane region" description="Helical" evidence="2">
    <location>
        <begin position="38"/>
        <end position="56"/>
    </location>
</feature>
<reference evidence="3 4" key="1">
    <citation type="submission" date="2019-01" db="EMBL/GenBank/DDBJ databases">
        <title>Egibacter rhizosphaerae EGI 80759T.</title>
        <authorList>
            <person name="Chen D.-D."/>
            <person name="Tian Y."/>
            <person name="Jiao J.-Y."/>
            <person name="Zhang X.-T."/>
            <person name="Zhang Y.-G."/>
            <person name="Zhang Y."/>
            <person name="Xiao M."/>
            <person name="Shu W.-S."/>
            <person name="Li W.-J."/>
        </authorList>
    </citation>
    <scope>NUCLEOTIDE SEQUENCE [LARGE SCALE GENOMIC DNA]</scope>
    <source>
        <strain evidence="3 4">EGI 80759</strain>
    </source>
</reference>
<protein>
    <submittedName>
        <fullName evidence="3">Uncharacterized protein</fullName>
    </submittedName>
</protein>
<dbReference type="KEGG" id="erz:ER308_18805"/>